<evidence type="ECO:0000313" key="2">
    <source>
        <dbReference type="Proteomes" id="UP000276215"/>
    </source>
</evidence>
<gene>
    <name evidence="1" type="ORF">L873DRAFT_1071845</name>
</gene>
<name>A0A3N4K985_9PEZI</name>
<proteinExistence type="predicted"/>
<dbReference type="EMBL" id="ML120355">
    <property type="protein sequence ID" value="RPB05011.1"/>
    <property type="molecule type" value="Genomic_DNA"/>
</dbReference>
<accession>A0A3N4K985</accession>
<dbReference type="AlphaFoldDB" id="A0A3N4K985"/>
<organism evidence="1 2">
    <name type="scientific">Choiromyces venosus 120613-1</name>
    <dbReference type="NCBI Taxonomy" id="1336337"/>
    <lineage>
        <taxon>Eukaryota</taxon>
        <taxon>Fungi</taxon>
        <taxon>Dikarya</taxon>
        <taxon>Ascomycota</taxon>
        <taxon>Pezizomycotina</taxon>
        <taxon>Pezizomycetes</taxon>
        <taxon>Pezizales</taxon>
        <taxon>Tuberaceae</taxon>
        <taxon>Choiromyces</taxon>
    </lineage>
</organism>
<reference evidence="1 2" key="1">
    <citation type="journal article" date="2018" name="Nat. Ecol. Evol.">
        <title>Pezizomycetes genomes reveal the molecular basis of ectomycorrhizal truffle lifestyle.</title>
        <authorList>
            <person name="Murat C."/>
            <person name="Payen T."/>
            <person name="Noel B."/>
            <person name="Kuo A."/>
            <person name="Morin E."/>
            <person name="Chen J."/>
            <person name="Kohler A."/>
            <person name="Krizsan K."/>
            <person name="Balestrini R."/>
            <person name="Da Silva C."/>
            <person name="Montanini B."/>
            <person name="Hainaut M."/>
            <person name="Levati E."/>
            <person name="Barry K.W."/>
            <person name="Belfiori B."/>
            <person name="Cichocki N."/>
            <person name="Clum A."/>
            <person name="Dockter R.B."/>
            <person name="Fauchery L."/>
            <person name="Guy J."/>
            <person name="Iotti M."/>
            <person name="Le Tacon F."/>
            <person name="Lindquist E.A."/>
            <person name="Lipzen A."/>
            <person name="Malagnac F."/>
            <person name="Mello A."/>
            <person name="Molinier V."/>
            <person name="Miyauchi S."/>
            <person name="Poulain J."/>
            <person name="Riccioni C."/>
            <person name="Rubini A."/>
            <person name="Sitrit Y."/>
            <person name="Splivallo R."/>
            <person name="Traeger S."/>
            <person name="Wang M."/>
            <person name="Zifcakova L."/>
            <person name="Wipf D."/>
            <person name="Zambonelli A."/>
            <person name="Paolocci F."/>
            <person name="Nowrousian M."/>
            <person name="Ottonello S."/>
            <person name="Baldrian P."/>
            <person name="Spatafora J.W."/>
            <person name="Henrissat B."/>
            <person name="Nagy L.G."/>
            <person name="Aury J.M."/>
            <person name="Wincker P."/>
            <person name="Grigoriev I.V."/>
            <person name="Bonfante P."/>
            <person name="Martin F.M."/>
        </authorList>
    </citation>
    <scope>NUCLEOTIDE SEQUENCE [LARGE SCALE GENOMIC DNA]</scope>
    <source>
        <strain evidence="1 2">120613-1</strain>
    </source>
</reference>
<protein>
    <submittedName>
        <fullName evidence="1">Uncharacterized protein</fullName>
    </submittedName>
</protein>
<sequence>MSTWSYLILSYLLFFFPAGRLWRCPAGIATLVDSVWASDRVCINLSQLFCVCREGIIYLAGFSLISLYRWWWVWCIPHIMISYGRVSRMEGGKKGGG</sequence>
<evidence type="ECO:0000313" key="1">
    <source>
        <dbReference type="EMBL" id="RPB05011.1"/>
    </source>
</evidence>
<keyword evidence="2" id="KW-1185">Reference proteome</keyword>
<dbReference type="Proteomes" id="UP000276215">
    <property type="component" value="Unassembled WGS sequence"/>
</dbReference>